<dbReference type="InterPro" id="IPR001732">
    <property type="entry name" value="UDP-Glc/GDP-Man_DH_N"/>
</dbReference>
<keyword evidence="2" id="KW-0560">Oxidoreductase</keyword>
<evidence type="ECO:0000256" key="2">
    <source>
        <dbReference type="ARBA" id="ARBA00023002"/>
    </source>
</evidence>
<dbReference type="GO" id="GO:0000271">
    <property type="term" value="P:polysaccharide biosynthetic process"/>
    <property type="evidence" value="ECO:0007669"/>
    <property type="project" value="InterPro"/>
</dbReference>
<comment type="caution">
    <text evidence="6">The sequence shown here is derived from an EMBL/GenBank/DDBJ whole genome shotgun (WGS) entry which is preliminary data.</text>
</comment>
<reference evidence="6" key="1">
    <citation type="submission" date="2016-01" db="EMBL/GenBank/DDBJ databases">
        <authorList>
            <person name="Peeters C."/>
        </authorList>
    </citation>
    <scope>NUCLEOTIDE SEQUENCE [LARGE SCALE GENOMIC DNA]</scope>
    <source>
        <strain evidence="6">LMG 29323</strain>
    </source>
</reference>
<dbReference type="InterPro" id="IPR036291">
    <property type="entry name" value="NAD(P)-bd_dom_sf"/>
</dbReference>
<dbReference type="Gene3D" id="3.40.50.720">
    <property type="entry name" value="NAD(P)-binding Rossmann-like Domain"/>
    <property type="match status" value="2"/>
</dbReference>
<comment type="similarity">
    <text evidence="1 4">Belongs to the UDP-glucose/GDP-mannose dehydrogenase family.</text>
</comment>
<dbReference type="PANTHER" id="PTHR43491:SF2">
    <property type="entry name" value="UDP-N-ACETYL-D-MANNOSAMINE DEHYDROGENASE"/>
    <property type="match status" value="1"/>
</dbReference>
<dbReference type="GO" id="GO:0051287">
    <property type="term" value="F:NAD binding"/>
    <property type="evidence" value="ECO:0007669"/>
    <property type="project" value="InterPro"/>
</dbReference>
<dbReference type="GO" id="GO:0016616">
    <property type="term" value="F:oxidoreductase activity, acting on the CH-OH group of donors, NAD or NADP as acceptor"/>
    <property type="evidence" value="ECO:0007669"/>
    <property type="project" value="InterPro"/>
</dbReference>
<dbReference type="STRING" id="1777141.AWB80_06075"/>
<evidence type="ECO:0000313" key="6">
    <source>
        <dbReference type="EMBL" id="SAK87659.1"/>
    </source>
</evidence>
<dbReference type="InterPro" id="IPR028359">
    <property type="entry name" value="UDP_ManNAc/GlcNAc_DH"/>
</dbReference>
<dbReference type="SUPFAM" id="SSF52413">
    <property type="entry name" value="UDP-glucose/GDP-mannose dehydrogenase C-terminal domain"/>
    <property type="match status" value="1"/>
</dbReference>
<dbReference type="Proteomes" id="UP000054911">
    <property type="component" value="Unassembled WGS sequence"/>
</dbReference>
<keyword evidence="3" id="KW-0520">NAD</keyword>
<dbReference type="SMART" id="SM00984">
    <property type="entry name" value="UDPG_MGDP_dh_C"/>
    <property type="match status" value="1"/>
</dbReference>
<dbReference type="Pfam" id="PF03720">
    <property type="entry name" value="UDPG_MGDP_dh_C"/>
    <property type="match status" value="1"/>
</dbReference>
<sequence>MVIDKIAVCGLGYVGLPVAVAFARRFDVIGFDVDSRRIESLRSGEDWTGEIESEVLSASTMRFTDQAADLSDCNFFVVAVPTPVDEKCSPDFSLLVRACQTIGPVLRAGSIVVFESTVHPGATEEICGPELERVSGLRCGIDFKLGYSPERINPGDREHPLEKIVKIVSGQDDESSEIIADVYSQIIEAGVHRASSIKVAEAAKVLENTQRDINIALMNEMSKICDLVGISTSEVLAAAGTKWNFLRFTPGLVGGHCIGVDPYYLTSKAQELGYHPEVILAGRRINDGMADHVASRLVQILAQSHRLSPTTRVGVLGMTFKENVPDIRNSKVVDLYRGLERFGIAPLAYDPMADKAQMEHEYGIELVEKSELVNLDVLILAVPHRDIMDSIWTDLPHMINDGGVLCDLKSGLDRSRLKSDIQYWSL</sequence>
<dbReference type="InterPro" id="IPR008927">
    <property type="entry name" value="6-PGluconate_DH-like_C_sf"/>
</dbReference>
<dbReference type="SUPFAM" id="SSF51735">
    <property type="entry name" value="NAD(P)-binding Rossmann-fold domains"/>
    <property type="match status" value="1"/>
</dbReference>
<evidence type="ECO:0000259" key="5">
    <source>
        <dbReference type="SMART" id="SM00984"/>
    </source>
</evidence>
<dbReference type="PANTHER" id="PTHR43491">
    <property type="entry name" value="UDP-N-ACETYL-D-MANNOSAMINE DEHYDROGENASE"/>
    <property type="match status" value="1"/>
</dbReference>
<dbReference type="AlphaFoldDB" id="A0A158CZE7"/>
<dbReference type="NCBIfam" id="TIGR03026">
    <property type="entry name" value="NDP-sugDHase"/>
    <property type="match status" value="1"/>
</dbReference>
<evidence type="ECO:0000256" key="1">
    <source>
        <dbReference type="ARBA" id="ARBA00006601"/>
    </source>
</evidence>
<name>A0A158CZE7_9BURK</name>
<dbReference type="EMBL" id="FCOE02000028">
    <property type="protein sequence ID" value="SAK87659.1"/>
    <property type="molecule type" value="Genomic_DNA"/>
</dbReference>
<protein>
    <submittedName>
        <fullName evidence="6">UDP-glucose 6-dehydrogenase</fullName>
    </submittedName>
</protein>
<dbReference type="SUPFAM" id="SSF48179">
    <property type="entry name" value="6-phosphogluconate dehydrogenase C-terminal domain-like"/>
    <property type="match status" value="1"/>
</dbReference>
<feature type="domain" description="UDP-glucose/GDP-mannose dehydrogenase C-terminal" evidence="5">
    <location>
        <begin position="314"/>
        <end position="414"/>
    </location>
</feature>
<dbReference type="InterPro" id="IPR014026">
    <property type="entry name" value="UDP-Glc/GDP-Man_DH_dimer"/>
</dbReference>
<gene>
    <name evidence="6" type="ORF">AWB80_06075</name>
</gene>
<dbReference type="InterPro" id="IPR017476">
    <property type="entry name" value="UDP-Glc/GDP-Man"/>
</dbReference>
<evidence type="ECO:0000256" key="3">
    <source>
        <dbReference type="ARBA" id="ARBA00023027"/>
    </source>
</evidence>
<dbReference type="Pfam" id="PF03721">
    <property type="entry name" value="UDPG_MGDP_dh_N"/>
    <property type="match status" value="1"/>
</dbReference>
<keyword evidence="7" id="KW-1185">Reference proteome</keyword>
<evidence type="ECO:0000256" key="4">
    <source>
        <dbReference type="PIRNR" id="PIRNR000124"/>
    </source>
</evidence>
<dbReference type="GO" id="GO:0016628">
    <property type="term" value="F:oxidoreductase activity, acting on the CH-CH group of donors, NAD or NADP as acceptor"/>
    <property type="evidence" value="ECO:0007669"/>
    <property type="project" value="InterPro"/>
</dbReference>
<dbReference type="Pfam" id="PF00984">
    <property type="entry name" value="UDPG_MGDP_dh"/>
    <property type="match status" value="1"/>
</dbReference>
<dbReference type="InterPro" id="IPR036220">
    <property type="entry name" value="UDP-Glc/GDP-Man_DH_C_sf"/>
</dbReference>
<organism evidence="6 7">
    <name type="scientific">Caballeronia pedi</name>
    <dbReference type="NCBI Taxonomy" id="1777141"/>
    <lineage>
        <taxon>Bacteria</taxon>
        <taxon>Pseudomonadati</taxon>
        <taxon>Pseudomonadota</taxon>
        <taxon>Betaproteobacteria</taxon>
        <taxon>Burkholderiales</taxon>
        <taxon>Burkholderiaceae</taxon>
        <taxon>Caballeronia</taxon>
    </lineage>
</organism>
<dbReference type="PIRSF" id="PIRSF000124">
    <property type="entry name" value="UDPglc_GDPman_dh"/>
    <property type="match status" value="1"/>
</dbReference>
<evidence type="ECO:0000313" key="7">
    <source>
        <dbReference type="Proteomes" id="UP000054911"/>
    </source>
</evidence>
<accession>A0A158CZE7</accession>
<dbReference type="PIRSF" id="PIRSF500136">
    <property type="entry name" value="UDP_ManNAc_DH"/>
    <property type="match status" value="1"/>
</dbReference>
<proteinExistence type="inferred from homology"/>
<dbReference type="InterPro" id="IPR014027">
    <property type="entry name" value="UDP-Glc/GDP-Man_DH_C"/>
</dbReference>